<sequence>MHEKPKILVVDDVLITRRLMKAGLAHCFEVLDAESGEDALAMLETVQPAAIVLDVEMQPGMDGFEACRRIRGDERFACIPVVFVSARDAVEDRLSGYEAGGEDYIVKPFSAPELEAKLQKLIAAAEERQRLNGLARAASSAAMTAMISMSEMGALLEVIKQLGSAGGLHELADAMVAGMALYGLQGSVQLRTSEGVVMRSSDGEISPLEASVLDHLMKMGRLTQFKSRMIINFPSVSLLVRDMPQHDEERCGRLRDHLSMLLEAANVHVESLARMAEARRRDDLIVQVALRMIQTLGEVDRAQRDNQVAGRIALEGIRQRIDEACVSMLLTNGQEILLGRALDEGIEALLNSQSDLTDLQDMLSRMVVELRQVAGVFAH</sequence>
<dbReference type="SMART" id="SM00448">
    <property type="entry name" value="REC"/>
    <property type="match status" value="1"/>
</dbReference>
<dbReference type="AlphaFoldDB" id="A0A3G9GCM6"/>
<dbReference type="OrthoDB" id="9800897at2"/>
<dbReference type="Pfam" id="PF00072">
    <property type="entry name" value="Response_reg"/>
    <property type="match status" value="1"/>
</dbReference>
<accession>A0A3G9GCM6</accession>
<dbReference type="Proteomes" id="UP000198290">
    <property type="component" value="Chromosome"/>
</dbReference>
<organism evidence="4 5">
    <name type="scientific">Aquitalea magnusonii</name>
    <dbReference type="NCBI Taxonomy" id="332411"/>
    <lineage>
        <taxon>Bacteria</taxon>
        <taxon>Pseudomonadati</taxon>
        <taxon>Pseudomonadota</taxon>
        <taxon>Betaproteobacteria</taxon>
        <taxon>Neisseriales</taxon>
        <taxon>Chromobacteriaceae</taxon>
        <taxon>Aquitalea</taxon>
    </lineage>
</organism>
<evidence type="ECO:0000313" key="4">
    <source>
        <dbReference type="EMBL" id="BBF85608.1"/>
    </source>
</evidence>
<feature type="modified residue" description="4-aspartylphosphate" evidence="2">
    <location>
        <position position="54"/>
    </location>
</feature>
<dbReference type="KEGG" id="amah:DLM_1992"/>
<protein>
    <submittedName>
        <fullName evidence="4">Two component transcriptional regulator, winged helix family</fullName>
    </submittedName>
</protein>
<feature type="domain" description="Response regulatory" evidence="3">
    <location>
        <begin position="6"/>
        <end position="122"/>
    </location>
</feature>
<dbReference type="RefSeq" id="WP_089083200.1">
    <property type="nucleotide sequence ID" value="NZ_AP018823.1"/>
</dbReference>
<dbReference type="PANTHER" id="PTHR43547">
    <property type="entry name" value="TWO-COMPONENT HISTIDINE KINASE"/>
    <property type="match status" value="1"/>
</dbReference>
<keyword evidence="1 2" id="KW-0597">Phosphoprotein</keyword>
<proteinExistence type="predicted"/>
<reference evidence="5" key="3">
    <citation type="journal article" date="2017" name="Plant Physiol. Biochem.">
        <title>Differential oxidative and antioxidative response of duckweed Lemna minor toward plant growth promoting/inhibiting bacteria.</title>
        <authorList>
            <person name="Ishizawa H."/>
            <person name="Kuroda M."/>
            <person name="Morikawa M."/>
            <person name="Ike M."/>
        </authorList>
    </citation>
    <scope>NUCLEOTIDE SEQUENCE [LARGE SCALE GENOMIC DNA]</scope>
    <source>
        <strain evidence="5">H3</strain>
    </source>
</reference>
<evidence type="ECO:0000259" key="3">
    <source>
        <dbReference type="PROSITE" id="PS50110"/>
    </source>
</evidence>
<dbReference type="PROSITE" id="PS50110">
    <property type="entry name" value="RESPONSE_REGULATORY"/>
    <property type="match status" value="1"/>
</dbReference>
<dbReference type="Gene3D" id="3.40.50.2300">
    <property type="match status" value="1"/>
</dbReference>
<dbReference type="EMBL" id="AP018823">
    <property type="protein sequence ID" value="BBF85608.1"/>
    <property type="molecule type" value="Genomic_DNA"/>
</dbReference>
<dbReference type="PANTHER" id="PTHR43547:SF2">
    <property type="entry name" value="HYBRID SIGNAL TRANSDUCTION HISTIDINE KINASE C"/>
    <property type="match status" value="1"/>
</dbReference>
<reference evidence="5" key="1">
    <citation type="journal article" date="2017" name="Biotechnol. Biofuels">
        <title>Evaluation of environmental bacterial communities as a factor affecting the growth of duckweed Lemna minor.</title>
        <authorList>
            <person name="Ishizawa H."/>
            <person name="Kuroda M."/>
            <person name="Morikawa M."/>
            <person name="Ike M."/>
        </authorList>
    </citation>
    <scope>NUCLEOTIDE SEQUENCE [LARGE SCALE GENOMIC DNA]</scope>
    <source>
        <strain evidence="5">H3</strain>
    </source>
</reference>
<evidence type="ECO:0000313" key="5">
    <source>
        <dbReference type="Proteomes" id="UP000198290"/>
    </source>
</evidence>
<keyword evidence="5" id="KW-1185">Reference proteome</keyword>
<reference evidence="4 5" key="2">
    <citation type="journal article" date="2017" name="Genome Announc.">
        <title>Draft genome sequence of Aquitalea magnusonii strain H3, a plant growth-promoting bacterium of duckweed Lemna minor.</title>
        <authorList>
            <person name="Ishizawa H."/>
            <person name="Kuroda M."/>
            <person name="Ike M."/>
        </authorList>
    </citation>
    <scope>NUCLEOTIDE SEQUENCE [LARGE SCALE GENOMIC DNA]</scope>
    <source>
        <strain evidence="4 5">H3</strain>
    </source>
</reference>
<dbReference type="InterPro" id="IPR011006">
    <property type="entry name" value="CheY-like_superfamily"/>
</dbReference>
<gene>
    <name evidence="4" type="ORF">DLM_1992</name>
</gene>
<dbReference type="GO" id="GO:0000155">
    <property type="term" value="F:phosphorelay sensor kinase activity"/>
    <property type="evidence" value="ECO:0007669"/>
    <property type="project" value="TreeGrafter"/>
</dbReference>
<dbReference type="InterPro" id="IPR001789">
    <property type="entry name" value="Sig_transdc_resp-reg_receiver"/>
</dbReference>
<evidence type="ECO:0000256" key="2">
    <source>
        <dbReference type="PROSITE-ProRule" id="PRU00169"/>
    </source>
</evidence>
<evidence type="ECO:0000256" key="1">
    <source>
        <dbReference type="ARBA" id="ARBA00022553"/>
    </source>
</evidence>
<name>A0A3G9GCM6_9NEIS</name>
<dbReference type="SUPFAM" id="SSF52172">
    <property type="entry name" value="CheY-like"/>
    <property type="match status" value="1"/>
</dbReference>